<evidence type="ECO:0008006" key="4">
    <source>
        <dbReference type="Google" id="ProtNLM"/>
    </source>
</evidence>
<evidence type="ECO:0000313" key="3">
    <source>
        <dbReference type="Proteomes" id="UP000183053"/>
    </source>
</evidence>
<name>A0A1H1AGT7_9ACTN</name>
<keyword evidence="3" id="KW-1185">Reference proteome</keyword>
<dbReference type="STRING" id="47312.SAMN04489765_0219"/>
<feature type="region of interest" description="Disordered" evidence="1">
    <location>
        <begin position="1"/>
        <end position="26"/>
    </location>
</feature>
<dbReference type="EMBL" id="FNLF01000002">
    <property type="protein sequence ID" value="SDQ38904.1"/>
    <property type="molecule type" value="Genomic_DNA"/>
</dbReference>
<evidence type="ECO:0000256" key="1">
    <source>
        <dbReference type="SAM" id="MobiDB-lite"/>
    </source>
</evidence>
<sequence length="282" mass="30477">MHMSKSMEPRVPKSGSTPRRPRLALEETRRRVLARAVARVLDEGPGNGLDHVRLEDAVREADVSRTAAYRCWAQREDFLADVLAALAEEALPVASTRGARATAVLRDAVGNDAGALRTVADRRAALVRAVTASADDDLLADRNENRRWRLYLTLAVAVPTLPEGTQRERVVAAVERAEAAVTDRLETNYRRLFELFGFTSTVPYRELATVGLALMRGYVLGGRTGAAGASPGRGYALLADGAATPSDTGEWDEARARGLLEALAAPDVFDAPFGRERVGGEE</sequence>
<dbReference type="AlphaFoldDB" id="A0A1H1AGT7"/>
<feature type="compositionally biased region" description="Basic and acidic residues" evidence="1">
    <location>
        <begin position="1"/>
        <end position="11"/>
    </location>
</feature>
<dbReference type="InterPro" id="IPR009057">
    <property type="entry name" value="Homeodomain-like_sf"/>
</dbReference>
<gene>
    <name evidence="2" type="ORF">SAMN04489765_0219</name>
</gene>
<accession>A0A1H1AGT7</accession>
<evidence type="ECO:0000313" key="2">
    <source>
        <dbReference type="EMBL" id="SDQ38904.1"/>
    </source>
</evidence>
<dbReference type="SUPFAM" id="SSF46689">
    <property type="entry name" value="Homeodomain-like"/>
    <property type="match status" value="1"/>
</dbReference>
<protein>
    <recommendedName>
        <fullName evidence="4">HTH tetR-type domain-containing protein</fullName>
    </recommendedName>
</protein>
<proteinExistence type="predicted"/>
<organism evidence="2 3">
    <name type="scientific">Tsukamurella pulmonis</name>
    <dbReference type="NCBI Taxonomy" id="47312"/>
    <lineage>
        <taxon>Bacteria</taxon>
        <taxon>Bacillati</taxon>
        <taxon>Actinomycetota</taxon>
        <taxon>Actinomycetes</taxon>
        <taxon>Mycobacteriales</taxon>
        <taxon>Tsukamurellaceae</taxon>
        <taxon>Tsukamurella</taxon>
    </lineage>
</organism>
<dbReference type="Proteomes" id="UP000183053">
    <property type="component" value="Unassembled WGS sequence"/>
</dbReference>
<dbReference type="Gene3D" id="1.10.357.10">
    <property type="entry name" value="Tetracycline Repressor, domain 2"/>
    <property type="match status" value="1"/>
</dbReference>
<reference evidence="3" key="1">
    <citation type="submission" date="2016-10" db="EMBL/GenBank/DDBJ databases">
        <authorList>
            <person name="Varghese N."/>
            <person name="Submissions S."/>
        </authorList>
    </citation>
    <scope>NUCLEOTIDE SEQUENCE [LARGE SCALE GENOMIC DNA]</scope>
    <source>
        <strain evidence="3">DSM 44142</strain>
    </source>
</reference>